<keyword evidence="2" id="KW-1185">Reference proteome</keyword>
<reference evidence="1" key="1">
    <citation type="submission" date="2015-04" db="UniProtKB">
        <authorList>
            <consortium name="EnsemblPlants"/>
        </authorList>
    </citation>
    <scope>IDENTIFICATION</scope>
    <source>
        <strain evidence="1">SL10</strain>
    </source>
</reference>
<evidence type="ECO:0000313" key="1">
    <source>
        <dbReference type="EnsemblPlants" id="ONIVA11G04940.2"/>
    </source>
</evidence>
<name>A0A0E0IYY0_ORYNI</name>
<evidence type="ECO:0000313" key="2">
    <source>
        <dbReference type="Proteomes" id="UP000006591"/>
    </source>
</evidence>
<reference evidence="1" key="2">
    <citation type="submission" date="2018-04" db="EMBL/GenBank/DDBJ databases">
        <title>OnivRS2 (Oryza nivara Reference Sequence Version 2).</title>
        <authorList>
            <person name="Zhang J."/>
            <person name="Kudrna D."/>
            <person name="Lee S."/>
            <person name="Talag J."/>
            <person name="Rajasekar S."/>
            <person name="Welchert J."/>
            <person name="Hsing Y.-I."/>
            <person name="Wing R.A."/>
        </authorList>
    </citation>
    <scope>NUCLEOTIDE SEQUENCE [LARGE SCALE GENOMIC DNA]</scope>
    <source>
        <strain evidence="1">SL10</strain>
    </source>
</reference>
<proteinExistence type="predicted"/>
<organism evidence="1">
    <name type="scientific">Oryza nivara</name>
    <name type="common">Indian wild rice</name>
    <name type="synonym">Oryza sativa f. spontanea</name>
    <dbReference type="NCBI Taxonomy" id="4536"/>
    <lineage>
        <taxon>Eukaryota</taxon>
        <taxon>Viridiplantae</taxon>
        <taxon>Streptophyta</taxon>
        <taxon>Embryophyta</taxon>
        <taxon>Tracheophyta</taxon>
        <taxon>Spermatophyta</taxon>
        <taxon>Magnoliopsida</taxon>
        <taxon>Liliopsida</taxon>
        <taxon>Poales</taxon>
        <taxon>Poaceae</taxon>
        <taxon>BOP clade</taxon>
        <taxon>Oryzoideae</taxon>
        <taxon>Oryzeae</taxon>
        <taxon>Oryzinae</taxon>
        <taxon>Oryza</taxon>
    </lineage>
</organism>
<dbReference type="Proteomes" id="UP000006591">
    <property type="component" value="Chromosome 11"/>
</dbReference>
<sequence>MISVLLETKVQISNWTTFMNQDSSWALQGPRHPATRKGLGALKLLLGISTL</sequence>
<protein>
    <submittedName>
        <fullName evidence="1">Uncharacterized protein</fullName>
    </submittedName>
</protein>
<dbReference type="AlphaFoldDB" id="A0A0E0IYY0"/>
<dbReference type="HOGENOM" id="CLU_3109743_0_0_1"/>
<dbReference type="Gramene" id="ONIVA11G04940.2">
    <property type="protein sequence ID" value="ONIVA11G04940.2"/>
    <property type="gene ID" value="ONIVA11G04940"/>
</dbReference>
<dbReference type="EnsemblPlants" id="ONIVA11G04940.2">
    <property type="protein sequence ID" value="ONIVA11G04940.2"/>
    <property type="gene ID" value="ONIVA11G04940"/>
</dbReference>
<accession>A0A0E0IYY0</accession>